<accession>A0A1G6GH53</accession>
<dbReference type="Gene3D" id="1.10.10.10">
    <property type="entry name" value="Winged helix-like DNA-binding domain superfamily/Winged helix DNA-binding domain"/>
    <property type="match status" value="1"/>
</dbReference>
<dbReference type="InterPro" id="IPR036388">
    <property type="entry name" value="WH-like_DNA-bd_sf"/>
</dbReference>
<dbReference type="PANTHER" id="PTHR43252:SF2">
    <property type="entry name" value="TRANSCRIPTION REGULATOR, PADR-LIKE FAMILY"/>
    <property type="match status" value="1"/>
</dbReference>
<dbReference type="PANTHER" id="PTHR43252">
    <property type="entry name" value="TRANSCRIPTIONAL REGULATOR YQJI"/>
    <property type="match status" value="1"/>
</dbReference>
<dbReference type="Proteomes" id="UP000199086">
    <property type="component" value="Unassembled WGS sequence"/>
</dbReference>
<dbReference type="AlphaFoldDB" id="A0A1G6GH53"/>
<dbReference type="Pfam" id="PF10400">
    <property type="entry name" value="Vir_act_alpha_C"/>
    <property type="match status" value="1"/>
</dbReference>
<feature type="domain" description="Transcription regulator PadR N-terminal" evidence="1">
    <location>
        <begin position="7"/>
        <end position="80"/>
    </location>
</feature>
<dbReference type="STRING" id="1577474.GA0111570_103251"/>
<sequence length="195" mass="22381">MSLRYAILGVLDAQPMTGYELGSFFETSANWVWSAKLSQIYPLLNAMADEGVVFSEDEVHGRRHSTRYTITEAGRAELREWVGSVHRLPPARDPMLLQALFMDVLDNHAVDGVLDEYVSAMRDRIADLREHQRSLIEGETELIRERMKARPMEEHDRMQMMKSVVFSGMIRHCEVSISWAEDLRVAARLTGGWQE</sequence>
<evidence type="ECO:0000259" key="1">
    <source>
        <dbReference type="Pfam" id="PF03551"/>
    </source>
</evidence>
<evidence type="ECO:0000313" key="3">
    <source>
        <dbReference type="EMBL" id="SDB81284.1"/>
    </source>
</evidence>
<dbReference type="InterPro" id="IPR005149">
    <property type="entry name" value="Tscrpt_reg_PadR_N"/>
</dbReference>
<organism evidence="3 4">
    <name type="scientific">Raineyella antarctica</name>
    <dbReference type="NCBI Taxonomy" id="1577474"/>
    <lineage>
        <taxon>Bacteria</taxon>
        <taxon>Bacillati</taxon>
        <taxon>Actinomycetota</taxon>
        <taxon>Actinomycetes</taxon>
        <taxon>Propionibacteriales</taxon>
        <taxon>Propionibacteriaceae</taxon>
        <taxon>Raineyella</taxon>
    </lineage>
</organism>
<dbReference type="RefSeq" id="WP_175557349.1">
    <property type="nucleotide sequence ID" value="NZ_FMYF01000003.1"/>
</dbReference>
<keyword evidence="4" id="KW-1185">Reference proteome</keyword>
<protein>
    <submittedName>
        <fullName evidence="3">DNA-binding transcriptional regulator, PadR family</fullName>
    </submittedName>
</protein>
<dbReference type="GO" id="GO:0003677">
    <property type="term" value="F:DNA binding"/>
    <property type="evidence" value="ECO:0007669"/>
    <property type="project" value="UniProtKB-KW"/>
</dbReference>
<dbReference type="InterPro" id="IPR036390">
    <property type="entry name" value="WH_DNA-bd_sf"/>
</dbReference>
<evidence type="ECO:0000259" key="2">
    <source>
        <dbReference type="Pfam" id="PF10400"/>
    </source>
</evidence>
<dbReference type="Pfam" id="PF03551">
    <property type="entry name" value="PadR"/>
    <property type="match status" value="1"/>
</dbReference>
<reference evidence="3 4" key="1">
    <citation type="submission" date="2016-06" db="EMBL/GenBank/DDBJ databases">
        <authorList>
            <person name="Olsen C.W."/>
            <person name="Carey S."/>
            <person name="Hinshaw L."/>
            <person name="Karasin A.I."/>
        </authorList>
    </citation>
    <scope>NUCLEOTIDE SEQUENCE [LARGE SCALE GENOMIC DNA]</scope>
    <source>
        <strain evidence="3 4">LZ-22</strain>
    </source>
</reference>
<proteinExistence type="predicted"/>
<keyword evidence="3" id="KW-0238">DNA-binding</keyword>
<dbReference type="SUPFAM" id="SSF46785">
    <property type="entry name" value="Winged helix' DNA-binding domain"/>
    <property type="match status" value="1"/>
</dbReference>
<dbReference type="EMBL" id="FMYF01000003">
    <property type="protein sequence ID" value="SDB81284.1"/>
    <property type="molecule type" value="Genomic_DNA"/>
</dbReference>
<feature type="domain" description="Transcription regulator PadR C-terminal" evidence="2">
    <location>
        <begin position="92"/>
        <end position="183"/>
    </location>
</feature>
<name>A0A1G6GH53_9ACTN</name>
<dbReference type="InterPro" id="IPR018309">
    <property type="entry name" value="Tscrpt_reg_PadR_C"/>
</dbReference>
<evidence type="ECO:0000313" key="4">
    <source>
        <dbReference type="Proteomes" id="UP000199086"/>
    </source>
</evidence>
<gene>
    <name evidence="3" type="ORF">GA0111570_103251</name>
</gene>